<dbReference type="Ensembl" id="ENSDCDT00010044412.1">
    <property type="protein sequence ID" value="ENSDCDP00010035521.1"/>
    <property type="gene ID" value="ENSDCDG00010022993.1"/>
</dbReference>
<dbReference type="Pfam" id="PF13848">
    <property type="entry name" value="Thioredoxin_6"/>
    <property type="match status" value="1"/>
</dbReference>
<keyword evidence="5" id="KW-1185">Reference proteome</keyword>
<dbReference type="GO" id="GO:0006457">
    <property type="term" value="P:protein folding"/>
    <property type="evidence" value="ECO:0007669"/>
    <property type="project" value="TreeGrafter"/>
</dbReference>
<dbReference type="InterPro" id="IPR013766">
    <property type="entry name" value="Thioredoxin_domain"/>
</dbReference>
<dbReference type="CDD" id="cd02982">
    <property type="entry name" value="PDI_b'_family"/>
    <property type="match status" value="1"/>
</dbReference>
<name>A0AAY4CT64_9TELE</name>
<gene>
    <name evidence="4" type="primary">LOC114777754</name>
</gene>
<dbReference type="InterPro" id="IPR036249">
    <property type="entry name" value="Thioredoxin-like_sf"/>
</dbReference>
<reference evidence="4" key="2">
    <citation type="submission" date="2025-09" db="UniProtKB">
        <authorList>
            <consortium name="Ensembl"/>
        </authorList>
    </citation>
    <scope>IDENTIFICATION</scope>
</reference>
<protein>
    <recommendedName>
        <fullName evidence="3">Thioredoxin domain-containing protein</fullName>
    </recommendedName>
</protein>
<feature type="domain" description="Thioredoxin" evidence="3">
    <location>
        <begin position="372"/>
        <end position="436"/>
    </location>
</feature>
<sequence length="500" mass="57071">MKCVWPLCAVCVWLCLSVCAGGTEPGTITEENGVLLLTKSNFKQALGLHQQLLVHFYAPLSGDAMGSIMEFSKAAKELKDTPITTKLGRVDVTKQKELAEELNVTMVPSMRLYLSGDKHSPIQFLKHSTAILTWLQRREGPSAEVLADLSQSETFLKSHDLVVLGLFKVRVMRERESDVFYSVAGDVADLPFGVTDSDEVFRTFQLTSDSVLLLKESTFEVSEETTKEDLITFIRIHEFELVTEYTGKTASQILSSLVMNHLLLFINKTEKNFPDLHHAFQTTAAHFRGQILFVLVDADEPRNGRVMEYFHVRAEDTPTVRMVNLTDHLQYQLQSDRLDTLTLTHFCQEYLLGRVKMHSEPVPEDWDKKPVKELVGLNFERVVFNDKNNVLVLFYSGWNAESRALFPLWEELAQRFRNHDNVVIARLDATLNDINIRTLEKPPSIRLFPAVYAERLDVPVVDGLILISFFWCATQEERERKKYIEVVKAAEAAEKEKDEL</sequence>
<dbReference type="GO" id="GO:0034976">
    <property type="term" value="P:response to endoplasmic reticulum stress"/>
    <property type="evidence" value="ECO:0007669"/>
    <property type="project" value="TreeGrafter"/>
</dbReference>
<dbReference type="Pfam" id="PF00085">
    <property type="entry name" value="Thioredoxin"/>
    <property type="match status" value="2"/>
</dbReference>
<evidence type="ECO:0000256" key="1">
    <source>
        <dbReference type="ARBA" id="ARBA00006347"/>
    </source>
</evidence>
<evidence type="ECO:0000313" key="4">
    <source>
        <dbReference type="Ensembl" id="ENSDCDP00010035521.1"/>
    </source>
</evidence>
<dbReference type="CDD" id="cd02981">
    <property type="entry name" value="PDI_b_family"/>
    <property type="match status" value="1"/>
</dbReference>
<evidence type="ECO:0000259" key="3">
    <source>
        <dbReference type="Pfam" id="PF00085"/>
    </source>
</evidence>
<dbReference type="SUPFAM" id="SSF52833">
    <property type="entry name" value="Thioredoxin-like"/>
    <property type="match status" value="4"/>
</dbReference>
<dbReference type="PANTHER" id="PTHR18929:SF58">
    <property type="entry name" value="PROTEIN DISULFIDE-ISOMERASE-LIKE PROTEIN OF THE TESTIS"/>
    <property type="match status" value="1"/>
</dbReference>
<dbReference type="GeneTree" id="ENSGT00940000166046"/>
<evidence type="ECO:0000256" key="2">
    <source>
        <dbReference type="SAM" id="SignalP"/>
    </source>
</evidence>
<comment type="similarity">
    <text evidence="1">Belongs to the protein disulfide isomerase family.</text>
</comment>
<dbReference type="PANTHER" id="PTHR18929">
    <property type="entry name" value="PROTEIN DISULFIDE ISOMERASE"/>
    <property type="match status" value="1"/>
</dbReference>
<feature type="signal peptide" evidence="2">
    <location>
        <begin position="1"/>
        <end position="22"/>
    </location>
</feature>
<evidence type="ECO:0000313" key="5">
    <source>
        <dbReference type="Proteomes" id="UP000694580"/>
    </source>
</evidence>
<organism evidence="4 5">
    <name type="scientific">Denticeps clupeoides</name>
    <name type="common">denticle herring</name>
    <dbReference type="NCBI Taxonomy" id="299321"/>
    <lineage>
        <taxon>Eukaryota</taxon>
        <taxon>Metazoa</taxon>
        <taxon>Chordata</taxon>
        <taxon>Craniata</taxon>
        <taxon>Vertebrata</taxon>
        <taxon>Euteleostomi</taxon>
        <taxon>Actinopterygii</taxon>
        <taxon>Neopterygii</taxon>
        <taxon>Teleostei</taxon>
        <taxon>Clupei</taxon>
        <taxon>Clupeiformes</taxon>
        <taxon>Denticipitoidei</taxon>
        <taxon>Denticipitidae</taxon>
        <taxon>Denticeps</taxon>
    </lineage>
</organism>
<accession>A0AAY4CT64</accession>
<keyword evidence="2" id="KW-0732">Signal</keyword>
<feature type="chain" id="PRO_5044310767" description="Thioredoxin domain-containing protein" evidence="2">
    <location>
        <begin position="23"/>
        <end position="500"/>
    </location>
</feature>
<dbReference type="Proteomes" id="UP000694580">
    <property type="component" value="Unplaced"/>
</dbReference>
<dbReference type="AlphaFoldDB" id="A0AAY4CT64"/>
<feature type="domain" description="Thioredoxin" evidence="3">
    <location>
        <begin position="34"/>
        <end position="135"/>
    </location>
</feature>
<dbReference type="Gene3D" id="3.40.30.10">
    <property type="entry name" value="Glutaredoxin"/>
    <property type="match status" value="4"/>
</dbReference>
<dbReference type="GO" id="GO:0005783">
    <property type="term" value="C:endoplasmic reticulum"/>
    <property type="evidence" value="ECO:0007669"/>
    <property type="project" value="TreeGrafter"/>
</dbReference>
<proteinExistence type="inferred from homology"/>
<reference evidence="4" key="1">
    <citation type="submission" date="2025-08" db="UniProtKB">
        <authorList>
            <consortium name="Ensembl"/>
        </authorList>
    </citation>
    <scope>IDENTIFICATION</scope>
</reference>